<feature type="domain" description="DUF3592" evidence="2">
    <location>
        <begin position="66"/>
        <end position="146"/>
    </location>
</feature>
<accession>A0A401ZWR1</accession>
<organism evidence="3 4">
    <name type="scientific">Tengunoibacter tsumagoiensis</name>
    <dbReference type="NCBI Taxonomy" id="2014871"/>
    <lineage>
        <taxon>Bacteria</taxon>
        <taxon>Bacillati</taxon>
        <taxon>Chloroflexota</taxon>
        <taxon>Ktedonobacteria</taxon>
        <taxon>Ktedonobacterales</taxon>
        <taxon>Dictyobacteraceae</taxon>
        <taxon>Tengunoibacter</taxon>
    </lineage>
</organism>
<evidence type="ECO:0000256" key="1">
    <source>
        <dbReference type="SAM" id="Phobius"/>
    </source>
</evidence>
<dbReference type="Proteomes" id="UP000287352">
    <property type="component" value="Unassembled WGS sequence"/>
</dbReference>
<keyword evidence="4" id="KW-1185">Reference proteome</keyword>
<evidence type="ECO:0000313" key="4">
    <source>
        <dbReference type="Proteomes" id="UP000287352"/>
    </source>
</evidence>
<evidence type="ECO:0000313" key="3">
    <source>
        <dbReference type="EMBL" id="GCE11220.1"/>
    </source>
</evidence>
<dbReference type="OrthoDB" id="171882at2"/>
<sequence length="293" mass="32973">MYSHQTDSSEEVYTGWPVQPRTRHLLKLAEMLVLLIAVLIPSCGGFYRANYYSRFVQGTCTITDGYTKSELHFVKNGLDYTTYAPYLHYTVSIPGTSEIASSGYDGPDHVSFHEEDEAQAIVNQYAVGTTTTCSYNPVNPQEAFLVFQGYSQERAWNVFWGSFILSGLAQLITLLVWHLWVRKFMILHERGKLTRGRVVRNESRRNQNGPYTVSIIAYTGISISNSPIRGELTISGHNALNSRFPVCYDPYRPTRARCGNRPTRTEIIGAVIATLLLLIAISGFSCMLTFLLT</sequence>
<feature type="transmembrane region" description="Helical" evidence="1">
    <location>
        <begin position="267"/>
        <end position="292"/>
    </location>
</feature>
<reference evidence="4" key="1">
    <citation type="submission" date="2018-12" db="EMBL/GenBank/DDBJ databases">
        <title>Tengunoibacter tsumagoiensis gen. nov., sp. nov., Dictyobacter kobayashii sp. nov., D. alpinus sp. nov., and D. joshuensis sp. nov. and description of Dictyobacteraceae fam. nov. within the order Ktedonobacterales isolated from Tengu-no-mugimeshi.</title>
        <authorList>
            <person name="Wang C.M."/>
            <person name="Zheng Y."/>
            <person name="Sakai Y."/>
            <person name="Toyoda A."/>
            <person name="Minakuchi Y."/>
            <person name="Abe K."/>
            <person name="Yokota A."/>
            <person name="Yabe S."/>
        </authorList>
    </citation>
    <scope>NUCLEOTIDE SEQUENCE [LARGE SCALE GENOMIC DNA]</scope>
    <source>
        <strain evidence="4">Uno3</strain>
    </source>
</reference>
<name>A0A401ZWR1_9CHLR</name>
<keyword evidence="1" id="KW-0472">Membrane</keyword>
<keyword evidence="1" id="KW-0812">Transmembrane</keyword>
<evidence type="ECO:0000259" key="2">
    <source>
        <dbReference type="Pfam" id="PF12158"/>
    </source>
</evidence>
<comment type="caution">
    <text evidence="3">The sequence shown here is derived from an EMBL/GenBank/DDBJ whole genome shotgun (WGS) entry which is preliminary data.</text>
</comment>
<protein>
    <recommendedName>
        <fullName evidence="2">DUF3592 domain-containing protein</fullName>
    </recommendedName>
</protein>
<dbReference type="EMBL" id="BIFR01000001">
    <property type="protein sequence ID" value="GCE11220.1"/>
    <property type="molecule type" value="Genomic_DNA"/>
</dbReference>
<dbReference type="Pfam" id="PF12158">
    <property type="entry name" value="DUF3592"/>
    <property type="match status" value="1"/>
</dbReference>
<feature type="transmembrane region" description="Helical" evidence="1">
    <location>
        <begin position="158"/>
        <end position="180"/>
    </location>
</feature>
<dbReference type="RefSeq" id="WP_126578932.1">
    <property type="nucleotide sequence ID" value="NZ_BIFR01000001.1"/>
</dbReference>
<dbReference type="AlphaFoldDB" id="A0A401ZWR1"/>
<gene>
    <name evidence="3" type="ORF">KTT_10790</name>
</gene>
<keyword evidence="1" id="KW-1133">Transmembrane helix</keyword>
<proteinExistence type="predicted"/>
<dbReference type="InterPro" id="IPR021994">
    <property type="entry name" value="DUF3592"/>
</dbReference>
<feature type="transmembrane region" description="Helical" evidence="1">
    <location>
        <begin position="28"/>
        <end position="47"/>
    </location>
</feature>